<keyword evidence="1" id="KW-0560">Oxidoreductase</keyword>
<dbReference type="InterPro" id="IPR009014">
    <property type="entry name" value="Transketo_C/PFOR_II"/>
</dbReference>
<proteinExistence type="predicted"/>
<feature type="domain" description="Pyruvate flavodoxin/ferredoxin oxidoreductase pyrimidine binding" evidence="3">
    <location>
        <begin position="194"/>
        <end position="423"/>
    </location>
</feature>
<dbReference type="Pfam" id="PF01855">
    <property type="entry name" value="POR_N"/>
    <property type="match status" value="1"/>
</dbReference>
<evidence type="ECO:0000259" key="2">
    <source>
        <dbReference type="Pfam" id="PF01558"/>
    </source>
</evidence>
<dbReference type="PATRIC" id="fig|28892.9.peg.1901"/>
<reference evidence="4 5" key="1">
    <citation type="submission" date="2011-08" db="EMBL/GenBank/DDBJ databases">
        <title>The complete genome of Methanofollis liminatans DSM 4140.</title>
        <authorList>
            <consortium name="US DOE Joint Genome Institute (JGI-PGF)"/>
            <person name="Lucas S."/>
            <person name="Han J."/>
            <person name="Lapidus A."/>
            <person name="Bruce D."/>
            <person name="Goodwin L."/>
            <person name="Pitluck S."/>
            <person name="Peters L."/>
            <person name="Kyrpides N."/>
            <person name="Mavromatis K."/>
            <person name="Ivanova N."/>
            <person name="Mikhailova N."/>
            <person name="Lu M."/>
            <person name="Detter J.C."/>
            <person name="Tapia R."/>
            <person name="Han C."/>
            <person name="Land M."/>
            <person name="Hauser L."/>
            <person name="Markowitz V."/>
            <person name="Cheng J.-F."/>
            <person name="Hugenholtz P."/>
            <person name="Woyke T."/>
            <person name="Wu D."/>
            <person name="Spring S."/>
            <person name="Schuler E."/>
            <person name="Brambilla E."/>
            <person name="Klenk H.-P."/>
            <person name="Eisen J.A."/>
        </authorList>
    </citation>
    <scope>NUCLEOTIDE SEQUENCE [LARGE SCALE GENOMIC DNA]</scope>
    <source>
        <strain evidence="4 5">DSM 4140</strain>
    </source>
</reference>
<evidence type="ECO:0000256" key="1">
    <source>
        <dbReference type="ARBA" id="ARBA00023002"/>
    </source>
</evidence>
<dbReference type="Proteomes" id="UP000005095">
    <property type="component" value="Chromosome"/>
</dbReference>
<dbReference type="InterPro" id="IPR019752">
    <property type="entry name" value="Pyrv/ketoisovalerate_OxRed_cat"/>
</dbReference>
<name>J1L3M7_9EURY</name>
<dbReference type="GO" id="GO:0006979">
    <property type="term" value="P:response to oxidative stress"/>
    <property type="evidence" value="ECO:0007669"/>
    <property type="project" value="TreeGrafter"/>
</dbReference>
<organism evidence="4 5">
    <name type="scientific">Methanofollis liminatans DSM 4140</name>
    <dbReference type="NCBI Taxonomy" id="28892"/>
    <lineage>
        <taxon>Archaea</taxon>
        <taxon>Methanobacteriati</taxon>
        <taxon>Methanobacteriota</taxon>
        <taxon>Stenosarchaea group</taxon>
        <taxon>Methanomicrobia</taxon>
        <taxon>Methanomicrobiales</taxon>
        <taxon>Methanomicrobiaceae</taxon>
        <taxon>Methanofollis</taxon>
    </lineage>
</organism>
<dbReference type="AlphaFoldDB" id="J1L3M7"/>
<dbReference type="Gene3D" id="3.40.920.10">
    <property type="entry name" value="Pyruvate-ferredoxin oxidoreductase, PFOR, domain III"/>
    <property type="match status" value="1"/>
</dbReference>
<dbReference type="OrthoDB" id="31112at2157"/>
<dbReference type="GO" id="GO:0016903">
    <property type="term" value="F:oxidoreductase activity, acting on the aldehyde or oxo group of donors"/>
    <property type="evidence" value="ECO:0007669"/>
    <property type="project" value="InterPro"/>
</dbReference>
<evidence type="ECO:0000313" key="4">
    <source>
        <dbReference type="EMBL" id="EJG07692.1"/>
    </source>
</evidence>
<dbReference type="STRING" id="28892.Metli_1748"/>
<dbReference type="GO" id="GO:0006082">
    <property type="term" value="P:organic acid metabolic process"/>
    <property type="evidence" value="ECO:0007669"/>
    <property type="project" value="UniProtKB-ARBA"/>
</dbReference>
<dbReference type="InterPro" id="IPR029061">
    <property type="entry name" value="THDP-binding"/>
</dbReference>
<keyword evidence="5" id="KW-1185">Reference proteome</keyword>
<dbReference type="SUPFAM" id="SSF52922">
    <property type="entry name" value="TK C-terminal domain-like"/>
    <property type="match status" value="1"/>
</dbReference>
<dbReference type="InterPro" id="IPR050722">
    <property type="entry name" value="Pyruvate:ferred/Flavod_OxRd"/>
</dbReference>
<evidence type="ECO:0000313" key="5">
    <source>
        <dbReference type="Proteomes" id="UP000005095"/>
    </source>
</evidence>
<dbReference type="InterPro" id="IPR002880">
    <property type="entry name" value="Pyrv_Fd/Flavodoxin_OxRdtase_N"/>
</dbReference>
<dbReference type="HOGENOM" id="CLU_017038_1_0_2"/>
<dbReference type="PANTHER" id="PTHR32154:SF20">
    <property type="entry name" value="2-OXOGLUTARATE OXIDOREDUCTASE SUBUNIT KORA"/>
    <property type="match status" value="1"/>
</dbReference>
<dbReference type="InterPro" id="IPR002869">
    <property type="entry name" value="Pyrv_flavodox_OxRed_cen"/>
</dbReference>
<sequence>MQDFSVLIGGKAGEGINIAGSVIARLLSACGLCVYMYYDYPSLIKGGNNFAVIRAADDQTFCTRETVDVLLALNQETIRLHAGMVREDTAVIYDSGVVKADGTGLPLEAFVKEEEAPAITRNAGIIGGFCRTAGIPWATVEAVFARAIPRELDANLRVARRGYDAAPAGKGIRVNGREALPVLTGNEGVAFGLVEAGLEGYISYPMTPSSSILHTLASYAGRFGISVVHPENETGAMLMALGAAYAGRRVAVGTSGGGFCLMTEGFSLAGMAELPVVVVLAQRPGPSTGVPTYSAQGDLLFALSAGQGEFPRIVAAPGSVEEAWYWAGALMDLSWRFQTPSILLTDKNLGEGLFSFAGAPPRPPLAPVLREGHGTYGRYQDGPGGISPLAFPGESGITVKVNSYAHDADGITTEEAATIAAMAEKRREKERTAAKALAAYPCVEVAGDRTAATALLCWGSVAGACTEVAGRLGLRVVRPVVLSPFPEEQFASALSGVDRLIAVEENIDGQLSRLVGCRGVRVDERIGKYDGRPFFLEDLERRVGEVI</sequence>
<dbReference type="GO" id="GO:0044272">
    <property type="term" value="P:sulfur compound biosynthetic process"/>
    <property type="evidence" value="ECO:0007669"/>
    <property type="project" value="UniProtKB-ARBA"/>
</dbReference>
<dbReference type="RefSeq" id="WP_004039516.1">
    <property type="nucleotide sequence ID" value="NZ_CM001555.1"/>
</dbReference>
<dbReference type="PANTHER" id="PTHR32154">
    <property type="entry name" value="PYRUVATE-FLAVODOXIN OXIDOREDUCTASE-RELATED"/>
    <property type="match status" value="1"/>
</dbReference>
<evidence type="ECO:0000259" key="3">
    <source>
        <dbReference type="Pfam" id="PF01855"/>
    </source>
</evidence>
<dbReference type="SUPFAM" id="SSF53323">
    <property type="entry name" value="Pyruvate-ferredoxin oxidoreductase, PFOR, domain III"/>
    <property type="match status" value="1"/>
</dbReference>
<gene>
    <name evidence="4" type="ORF">Metli_1748</name>
</gene>
<dbReference type="Gene3D" id="3.40.50.970">
    <property type="match status" value="1"/>
</dbReference>
<dbReference type="EMBL" id="CM001555">
    <property type="protein sequence ID" value="EJG07692.1"/>
    <property type="molecule type" value="Genomic_DNA"/>
</dbReference>
<protein>
    <submittedName>
        <fullName evidence="4">2-oxoacid:acceptor oxidoreductase, alpha subunit</fullName>
    </submittedName>
</protein>
<dbReference type="Pfam" id="PF01558">
    <property type="entry name" value="POR"/>
    <property type="match status" value="1"/>
</dbReference>
<dbReference type="CDD" id="cd07034">
    <property type="entry name" value="TPP_PYR_PFOR_IOR-alpha_like"/>
    <property type="match status" value="1"/>
</dbReference>
<accession>J1L3M7</accession>
<dbReference type="SUPFAM" id="SSF52518">
    <property type="entry name" value="Thiamin diphosphate-binding fold (THDP-binding)"/>
    <property type="match status" value="1"/>
</dbReference>
<feature type="domain" description="Pyruvate/ketoisovalerate oxidoreductase catalytic" evidence="2">
    <location>
        <begin position="12"/>
        <end position="164"/>
    </location>
</feature>
<dbReference type="Gene3D" id="3.40.50.920">
    <property type="match status" value="1"/>
</dbReference>